<feature type="domain" description="Sortilin N-terminal" evidence="3">
    <location>
        <begin position="119"/>
        <end position="244"/>
    </location>
</feature>
<proteinExistence type="predicted"/>
<keyword evidence="2" id="KW-0732">Signal</keyword>
<accession>A0A444VS80</accession>
<evidence type="ECO:0000259" key="3">
    <source>
        <dbReference type="Pfam" id="PF15902"/>
    </source>
</evidence>
<dbReference type="InterPro" id="IPR052025">
    <property type="entry name" value="Xyloglucanase_GH74"/>
</dbReference>
<dbReference type="Gene3D" id="2.130.10.10">
    <property type="entry name" value="YVTN repeat-like/Quinoprotein amine dehydrogenase"/>
    <property type="match status" value="3"/>
</dbReference>
<dbReference type="InterPro" id="IPR002860">
    <property type="entry name" value="BNR_rpt"/>
</dbReference>
<evidence type="ECO:0000256" key="1">
    <source>
        <dbReference type="ARBA" id="ARBA00022737"/>
    </source>
</evidence>
<dbReference type="AlphaFoldDB" id="A0A444VS80"/>
<reference evidence="4 5" key="1">
    <citation type="submission" date="2014-04" db="EMBL/GenBank/DDBJ databases">
        <title>Whole genome of Muricauda olearia.</title>
        <authorList>
            <person name="Zhang X.-H."/>
            <person name="Tang K."/>
        </authorList>
    </citation>
    <scope>NUCLEOTIDE SEQUENCE [LARGE SCALE GENOMIC DNA]</scope>
    <source>
        <strain evidence="4 5">Th120</strain>
    </source>
</reference>
<protein>
    <submittedName>
        <fullName evidence="4">Glycosyl hydrolase</fullName>
    </submittedName>
</protein>
<name>A0A444VS80_9FLAO</name>
<dbReference type="InterPro" id="IPR031778">
    <property type="entry name" value="Sortilin_N"/>
</dbReference>
<dbReference type="PANTHER" id="PTHR43739">
    <property type="entry name" value="XYLOGLUCANASE (EUROFUNG)"/>
    <property type="match status" value="1"/>
</dbReference>
<dbReference type="CDD" id="cd15482">
    <property type="entry name" value="Sialidase_non-viral"/>
    <property type="match status" value="2"/>
</dbReference>
<gene>
    <name evidence="4" type="ORF">DN53_04815</name>
</gene>
<sequence>MRILFLLLSYFLLHTTSILAQEDSTPFENLTFRFIGPEGNRAIAIAGVPGDPMVNYIGAASGGLWKTMDGGINWNPIFDDQEVSSIGSLALAPSNPNIIWVGTGETFVIRPAHAMGDGIYKSEDAGKTWKRMGLEKTGRIGRVIVHPTNPDIVYAAALGHTYGPQQERGVYKTTDGGKTWKQILFIDEHTGAAELAIDPKNPDRLLVGMWSIHINTWGLNSGGPGGGVYRTTNGGNSWEALSKYGLPGGKNHPVGKTAVAIAPSQPDVVYALFEIDSPALYRSEDFGNTWTLQTRNHDIAERAPYYTRMAVSPDDPDEIYFASVKFSTSTDAGKTISGGYAAGGDNHDIWLDPTNADRMMVAHDGCASITLNHGVSFQRIVLPIAQMYHAAVDDKIPYNVYGNRQDGYSYKGPSNSLQGYIPLGLWEGVGGCESGFAQPDPFDNDIVWSGCYDGGLQRYNARTGHARDVRVWPEAGYGWEPGKLKYRWHWNFPLAFSPHTPHRVYVGSQFVHKSDDDGQSWQVISPDLTLNDKTHQQNSGGVAIDNLMTFDGATLFSIAESKLEPGHIWTGSNDGQVHLTQNGGETWTNVTQNIPNLPKWGTIANIEVSRFKKGTVYITVDLHQMGDFNPYVYKTSDYGQSWKLISGSVPKSVHSFAHVIKEDPKREGMLYLGVDNGIYVSTNDGQSWMRLRNNLPPAPVYWLEIQERFDDLVVGTYGRGYYILDNISPLREYDMDAQDKDAHLFSIRPSYRFQEKQSIKTDGPSLNSGTNPAYGSDINYFLKDSTHQKVEIQILTSNDEIVRTLQGKNDAGIHRVMWDLRYEPTYKPKLQSTPPGRPWVQLNGEGWRPLVTWDLDLMRGQYGPRVVPDTYKVKLIVGETAYVREVEVLKDPSTEGTLEDIQKQVAFSLELRDAINVAVTMINDIESIRAELNEIVPQLRNKNDIKKAEQLRSMAEAIAGSLYDIHLTGAREDAFRSPMKLYGRLSALASDITGNGVDFRPTDQQGEVYSIFNKRLKDVDDKFKTFMNVEVKNFNSQLKKSELQILLDKKIKS</sequence>
<dbReference type="Pfam" id="PF15899">
    <property type="entry name" value="BNR_6"/>
    <property type="match status" value="1"/>
</dbReference>
<keyword evidence="4" id="KW-0378">Hydrolase</keyword>
<dbReference type="InterPro" id="IPR036278">
    <property type="entry name" value="Sialidase_sf"/>
</dbReference>
<dbReference type="SUPFAM" id="SSF110296">
    <property type="entry name" value="Oligoxyloglucan reducing end-specific cellobiohydrolase"/>
    <property type="match status" value="1"/>
</dbReference>
<feature type="signal peptide" evidence="2">
    <location>
        <begin position="1"/>
        <end position="20"/>
    </location>
</feature>
<evidence type="ECO:0000313" key="5">
    <source>
        <dbReference type="Proteomes" id="UP000290261"/>
    </source>
</evidence>
<dbReference type="PANTHER" id="PTHR43739:SF5">
    <property type="entry name" value="EXO-ALPHA-SIALIDASE"/>
    <property type="match status" value="1"/>
</dbReference>
<dbReference type="GO" id="GO:0016787">
    <property type="term" value="F:hydrolase activity"/>
    <property type="evidence" value="ECO:0007669"/>
    <property type="project" value="UniProtKB-KW"/>
</dbReference>
<dbReference type="RefSeq" id="WP_129653186.1">
    <property type="nucleotide sequence ID" value="NZ_ML142907.1"/>
</dbReference>
<feature type="chain" id="PRO_5019556601" evidence="2">
    <location>
        <begin position="21"/>
        <end position="1053"/>
    </location>
</feature>
<dbReference type="SUPFAM" id="SSF50939">
    <property type="entry name" value="Sialidases"/>
    <property type="match status" value="1"/>
</dbReference>
<organism evidence="4 5">
    <name type="scientific">Flagellimonas olearia</name>
    <dbReference type="NCBI Taxonomy" id="552546"/>
    <lineage>
        <taxon>Bacteria</taxon>
        <taxon>Pseudomonadati</taxon>
        <taxon>Bacteroidota</taxon>
        <taxon>Flavobacteriia</taxon>
        <taxon>Flavobacteriales</taxon>
        <taxon>Flavobacteriaceae</taxon>
        <taxon>Flagellimonas</taxon>
    </lineage>
</organism>
<dbReference type="GO" id="GO:0010411">
    <property type="term" value="P:xyloglucan metabolic process"/>
    <property type="evidence" value="ECO:0007669"/>
    <property type="project" value="TreeGrafter"/>
</dbReference>
<dbReference type="Proteomes" id="UP000290261">
    <property type="component" value="Unassembled WGS sequence"/>
</dbReference>
<evidence type="ECO:0000313" key="4">
    <source>
        <dbReference type="EMBL" id="RYC53529.1"/>
    </source>
</evidence>
<dbReference type="InterPro" id="IPR015943">
    <property type="entry name" value="WD40/YVTN_repeat-like_dom_sf"/>
</dbReference>
<evidence type="ECO:0000256" key="2">
    <source>
        <dbReference type="SAM" id="SignalP"/>
    </source>
</evidence>
<dbReference type="EMBL" id="JJMP01000001">
    <property type="protein sequence ID" value="RYC53529.1"/>
    <property type="molecule type" value="Genomic_DNA"/>
</dbReference>
<dbReference type="Pfam" id="PF15902">
    <property type="entry name" value="Sortilin-Vps10"/>
    <property type="match status" value="1"/>
</dbReference>
<keyword evidence="1" id="KW-0677">Repeat</keyword>
<comment type="caution">
    <text evidence="4">The sequence shown here is derived from an EMBL/GenBank/DDBJ whole genome shotgun (WGS) entry which is preliminary data.</text>
</comment>
<keyword evidence="5" id="KW-1185">Reference proteome</keyword>